<evidence type="ECO:0000256" key="2">
    <source>
        <dbReference type="ARBA" id="ARBA00022692"/>
    </source>
</evidence>
<sequence>MHLWAWSSFIWPFLASISSLRPSRSFPDVTSITCPSSWTSELASPLTLQLLLNFSSVNGTTVTLDWAPPLDKGGRQDITYNVICHRCTWGGGHCESCGPGIRFLPQQMNLAQGSLSISNLLAHTNYSFSVESVNGVSDLSFQSPRFVAVNITTNQAGRRKCAHPTSSLLSMLCWSLNLRRRKTNS</sequence>
<comment type="caution">
    <text evidence="11">The sequence shown here is derived from an EMBL/GenBank/DDBJ whole genome shotgun (WGS) entry which is preliminary data.</text>
</comment>
<dbReference type="Pfam" id="PF00041">
    <property type="entry name" value="fn3"/>
    <property type="match status" value="1"/>
</dbReference>
<dbReference type="InterPro" id="IPR003961">
    <property type="entry name" value="FN3_dom"/>
</dbReference>
<dbReference type="PROSITE" id="PS50853">
    <property type="entry name" value="FN3"/>
    <property type="match status" value="1"/>
</dbReference>
<evidence type="ECO:0000313" key="12">
    <source>
        <dbReference type="Proteomes" id="UP000018936"/>
    </source>
</evidence>
<keyword evidence="3 9" id="KW-0732">Signal</keyword>
<dbReference type="InterPro" id="IPR013783">
    <property type="entry name" value="Ig-like_fold"/>
</dbReference>
<protein>
    <submittedName>
        <fullName evidence="11">Ephrin type-A receptor 8</fullName>
    </submittedName>
</protein>
<evidence type="ECO:0000256" key="7">
    <source>
        <dbReference type="ARBA" id="ARBA00023136"/>
    </source>
</evidence>
<reference evidence="11 12" key="1">
    <citation type="journal article" date="2013" name="Proc. Natl. Acad. Sci. U.S.A.">
        <title>The king cobra genome reveals dynamic gene evolution and adaptation in the snake venom system.</title>
        <authorList>
            <person name="Vonk F.J."/>
            <person name="Casewell N.R."/>
            <person name="Henkel C.V."/>
            <person name="Heimberg A.M."/>
            <person name="Jansen H.J."/>
            <person name="McCleary R.J."/>
            <person name="Kerkkamp H.M."/>
            <person name="Vos R.A."/>
            <person name="Guerreiro I."/>
            <person name="Calvete J.J."/>
            <person name="Wuster W."/>
            <person name="Woods A.E."/>
            <person name="Logan J.M."/>
            <person name="Harrison R.A."/>
            <person name="Castoe T.A."/>
            <person name="de Koning A.P."/>
            <person name="Pollock D.D."/>
            <person name="Yandell M."/>
            <person name="Calderon D."/>
            <person name="Renjifo C."/>
            <person name="Currier R.B."/>
            <person name="Salgado D."/>
            <person name="Pla D."/>
            <person name="Sanz L."/>
            <person name="Hyder A.S."/>
            <person name="Ribeiro J.M."/>
            <person name="Arntzen J.W."/>
            <person name="van den Thillart G.E."/>
            <person name="Boetzer M."/>
            <person name="Pirovano W."/>
            <person name="Dirks R.P."/>
            <person name="Spaink H.P."/>
            <person name="Duboule D."/>
            <person name="McGlinn E."/>
            <person name="Kini R.M."/>
            <person name="Richardson M.K."/>
        </authorList>
    </citation>
    <scope>NUCLEOTIDE SEQUENCE</scope>
    <source>
        <tissue evidence="11">Blood</tissue>
    </source>
</reference>
<evidence type="ECO:0000256" key="3">
    <source>
        <dbReference type="ARBA" id="ARBA00022729"/>
    </source>
</evidence>
<organism evidence="11 12">
    <name type="scientific">Ophiophagus hannah</name>
    <name type="common">King cobra</name>
    <name type="synonym">Naja hannah</name>
    <dbReference type="NCBI Taxonomy" id="8665"/>
    <lineage>
        <taxon>Eukaryota</taxon>
        <taxon>Metazoa</taxon>
        <taxon>Chordata</taxon>
        <taxon>Craniata</taxon>
        <taxon>Vertebrata</taxon>
        <taxon>Euteleostomi</taxon>
        <taxon>Lepidosauria</taxon>
        <taxon>Squamata</taxon>
        <taxon>Bifurcata</taxon>
        <taxon>Unidentata</taxon>
        <taxon>Episquamata</taxon>
        <taxon>Toxicofera</taxon>
        <taxon>Serpentes</taxon>
        <taxon>Colubroidea</taxon>
        <taxon>Elapidae</taxon>
        <taxon>Elapinae</taxon>
        <taxon>Ophiophagus</taxon>
    </lineage>
</organism>
<dbReference type="GO" id="GO:0005005">
    <property type="term" value="F:transmembrane-ephrin receptor activity"/>
    <property type="evidence" value="ECO:0007669"/>
    <property type="project" value="TreeGrafter"/>
</dbReference>
<evidence type="ECO:0000256" key="1">
    <source>
        <dbReference type="ARBA" id="ARBA00004167"/>
    </source>
</evidence>
<evidence type="ECO:0000256" key="4">
    <source>
        <dbReference type="ARBA" id="ARBA00022741"/>
    </source>
</evidence>
<accession>V8N195</accession>
<evidence type="ECO:0000256" key="5">
    <source>
        <dbReference type="ARBA" id="ARBA00022840"/>
    </source>
</evidence>
<evidence type="ECO:0000313" key="11">
    <source>
        <dbReference type="EMBL" id="ETE55955.1"/>
    </source>
</evidence>
<dbReference type="GO" id="GO:0007411">
    <property type="term" value="P:axon guidance"/>
    <property type="evidence" value="ECO:0007669"/>
    <property type="project" value="TreeGrafter"/>
</dbReference>
<dbReference type="Gene3D" id="2.60.40.10">
    <property type="entry name" value="Immunoglobulins"/>
    <property type="match status" value="1"/>
</dbReference>
<keyword evidence="2" id="KW-0812">Transmembrane</keyword>
<feature type="signal peptide" evidence="9">
    <location>
        <begin position="1"/>
        <end position="25"/>
    </location>
</feature>
<dbReference type="GO" id="GO:0030425">
    <property type="term" value="C:dendrite"/>
    <property type="evidence" value="ECO:0007669"/>
    <property type="project" value="TreeGrafter"/>
</dbReference>
<dbReference type="PANTHER" id="PTHR46877">
    <property type="entry name" value="EPH RECEPTOR A5"/>
    <property type="match status" value="1"/>
</dbReference>
<dbReference type="CDD" id="cd00063">
    <property type="entry name" value="FN3"/>
    <property type="match status" value="1"/>
</dbReference>
<dbReference type="AlphaFoldDB" id="V8N195"/>
<keyword evidence="5" id="KW-0067">ATP-binding</keyword>
<keyword evidence="12" id="KW-1185">Reference proteome</keyword>
<dbReference type="GO" id="GO:0005524">
    <property type="term" value="F:ATP binding"/>
    <property type="evidence" value="ECO:0007669"/>
    <property type="project" value="UniProtKB-KW"/>
</dbReference>
<dbReference type="Proteomes" id="UP000018936">
    <property type="component" value="Unassembled WGS sequence"/>
</dbReference>
<dbReference type="FunFam" id="2.60.40.10:FF:000059">
    <property type="entry name" value="Ephrin type-A receptor 6"/>
    <property type="match status" value="1"/>
</dbReference>
<evidence type="ECO:0000256" key="8">
    <source>
        <dbReference type="ARBA" id="ARBA00023170"/>
    </source>
</evidence>
<keyword evidence="7" id="KW-0472">Membrane</keyword>
<feature type="non-terminal residue" evidence="11">
    <location>
        <position position="1"/>
    </location>
</feature>
<dbReference type="InterPro" id="IPR050449">
    <property type="entry name" value="Ephrin_rcpt_TKs"/>
</dbReference>
<feature type="chain" id="PRO_5004771370" evidence="9">
    <location>
        <begin position="26"/>
        <end position="185"/>
    </location>
</feature>
<comment type="subcellular location">
    <subcellularLocation>
        <location evidence="1">Membrane</location>
        <topology evidence="1">Single-pass membrane protein</topology>
    </subcellularLocation>
</comment>
<dbReference type="GO" id="GO:0005886">
    <property type="term" value="C:plasma membrane"/>
    <property type="evidence" value="ECO:0007669"/>
    <property type="project" value="TreeGrafter"/>
</dbReference>
<dbReference type="PANTHER" id="PTHR46877:SF7">
    <property type="entry name" value="EPHRIN TYPE-A RECEPTOR 8"/>
    <property type="match status" value="1"/>
</dbReference>
<dbReference type="SUPFAM" id="SSF49265">
    <property type="entry name" value="Fibronectin type III"/>
    <property type="match status" value="1"/>
</dbReference>
<keyword evidence="6" id="KW-1133">Transmembrane helix</keyword>
<keyword evidence="8 11" id="KW-0675">Receptor</keyword>
<gene>
    <name evidence="11" type="primary">Epha8</name>
    <name evidence="11" type="ORF">L345_18336</name>
</gene>
<evidence type="ECO:0000256" key="6">
    <source>
        <dbReference type="ARBA" id="ARBA00022989"/>
    </source>
</evidence>
<feature type="domain" description="Fibronectin type-III" evidence="10">
    <location>
        <begin position="44"/>
        <end position="156"/>
    </location>
</feature>
<dbReference type="EMBL" id="AZIM01060541">
    <property type="protein sequence ID" value="ETE55955.1"/>
    <property type="molecule type" value="Genomic_DNA"/>
</dbReference>
<name>V8N195_OPHHA</name>
<proteinExistence type="predicted"/>
<keyword evidence="4" id="KW-0547">Nucleotide-binding</keyword>
<dbReference type="InterPro" id="IPR036116">
    <property type="entry name" value="FN3_sf"/>
</dbReference>
<evidence type="ECO:0000259" key="10">
    <source>
        <dbReference type="PROSITE" id="PS50853"/>
    </source>
</evidence>
<dbReference type="OrthoDB" id="4062651at2759"/>
<evidence type="ECO:0000256" key="9">
    <source>
        <dbReference type="SAM" id="SignalP"/>
    </source>
</evidence>